<dbReference type="OrthoDB" id="9771666at2"/>
<feature type="domain" description="Alpha/beta hydrolase fold-3" evidence="2">
    <location>
        <begin position="67"/>
        <end position="182"/>
    </location>
</feature>
<dbReference type="Gene3D" id="3.40.50.1820">
    <property type="entry name" value="alpha/beta hydrolase"/>
    <property type="match status" value="1"/>
</dbReference>
<dbReference type="SUPFAM" id="SSF53474">
    <property type="entry name" value="alpha/beta-Hydrolases"/>
    <property type="match status" value="1"/>
</dbReference>
<dbReference type="PANTHER" id="PTHR48081">
    <property type="entry name" value="AB HYDROLASE SUPERFAMILY PROTEIN C4A8.06C"/>
    <property type="match status" value="1"/>
</dbReference>
<dbReference type="InterPro" id="IPR050300">
    <property type="entry name" value="GDXG_lipolytic_enzyme"/>
</dbReference>
<evidence type="ECO:0000313" key="4">
    <source>
        <dbReference type="Proteomes" id="UP000186684"/>
    </source>
</evidence>
<proteinExistence type="predicted"/>
<evidence type="ECO:0000256" key="1">
    <source>
        <dbReference type="ARBA" id="ARBA00022801"/>
    </source>
</evidence>
<dbReference type="RefSeq" id="WP_076444244.1">
    <property type="nucleotide sequence ID" value="NZ_FTOQ01000001.1"/>
</dbReference>
<protein>
    <submittedName>
        <fullName evidence="3">Alpha/beta hydrolase fold</fullName>
    </submittedName>
</protein>
<dbReference type="STRING" id="633194.SAMN05421759_101279"/>
<keyword evidence="1 3" id="KW-0378">Hydrolase</keyword>
<dbReference type="PANTHER" id="PTHR48081:SF33">
    <property type="entry name" value="KYNURENINE FORMAMIDASE"/>
    <property type="match status" value="1"/>
</dbReference>
<gene>
    <name evidence="3" type="ORF">SAMN05421759_101279</name>
</gene>
<organism evidence="3 4">
    <name type="scientific">Roseivivax lentus</name>
    <dbReference type="NCBI Taxonomy" id="633194"/>
    <lineage>
        <taxon>Bacteria</taxon>
        <taxon>Pseudomonadati</taxon>
        <taxon>Pseudomonadota</taxon>
        <taxon>Alphaproteobacteria</taxon>
        <taxon>Rhodobacterales</taxon>
        <taxon>Roseobacteraceae</taxon>
        <taxon>Roseivivax</taxon>
    </lineage>
</organism>
<dbReference type="GO" id="GO:0016787">
    <property type="term" value="F:hydrolase activity"/>
    <property type="evidence" value="ECO:0007669"/>
    <property type="project" value="UniProtKB-KW"/>
</dbReference>
<dbReference type="EMBL" id="FTOQ01000001">
    <property type="protein sequence ID" value="SIS53684.1"/>
    <property type="molecule type" value="Genomic_DNA"/>
</dbReference>
<dbReference type="Pfam" id="PF07859">
    <property type="entry name" value="Abhydrolase_3"/>
    <property type="match status" value="1"/>
</dbReference>
<keyword evidence="4" id="KW-1185">Reference proteome</keyword>
<name>A0A1N7JWW2_9RHOB</name>
<dbReference type="InterPro" id="IPR013094">
    <property type="entry name" value="AB_hydrolase_3"/>
</dbReference>
<reference evidence="4" key="1">
    <citation type="submission" date="2017-01" db="EMBL/GenBank/DDBJ databases">
        <authorList>
            <person name="Varghese N."/>
            <person name="Submissions S."/>
        </authorList>
    </citation>
    <scope>NUCLEOTIDE SEQUENCE [LARGE SCALE GENOMIC DNA]</scope>
    <source>
        <strain evidence="4">DSM 29430</strain>
    </source>
</reference>
<dbReference type="Proteomes" id="UP000186684">
    <property type="component" value="Unassembled WGS sequence"/>
</dbReference>
<evidence type="ECO:0000259" key="2">
    <source>
        <dbReference type="Pfam" id="PF07859"/>
    </source>
</evidence>
<dbReference type="AlphaFoldDB" id="A0A1N7JWW2"/>
<accession>A0A1N7JWW2</accession>
<dbReference type="InterPro" id="IPR029058">
    <property type="entry name" value="AB_hydrolase_fold"/>
</dbReference>
<evidence type="ECO:0000313" key="3">
    <source>
        <dbReference type="EMBL" id="SIS53684.1"/>
    </source>
</evidence>
<sequence length="264" mass="29361">MELDDAYANAPYIPEADSYPPRWAEKARAMRGKLGAANRARLGLMYGHGTRNASDLFLPLRRPEGLLIFVHGGYWLRFDREDWSHLAEGALQNRWAVAMPSYDLCPRVRIADITRQIADAVTVAAREVPDVPIRLAGHSAGGHLVARMLAPDMLPEDVAARIARVMPISPLSDLEPLLRTSMNADLGLDAETARSESPRHQPKPGVPVTIWVGAEERPVFLDQARWLAEAWDAELVEEDGKHHFDVVEGLETPDSRMLQALLDL</sequence>